<dbReference type="OMA" id="WANHLME"/>
<dbReference type="EMBL" id="AAYY01000009">
    <property type="protein sequence ID" value="EDP43128.1"/>
    <property type="molecule type" value="Genomic_DNA"/>
</dbReference>
<evidence type="ECO:0000313" key="2">
    <source>
        <dbReference type="EMBL" id="EDP43128.1"/>
    </source>
</evidence>
<dbReference type="OrthoDB" id="3363153at2759"/>
<dbReference type="RefSeq" id="XP_001730342.1">
    <property type="nucleotide sequence ID" value="XM_001730290.1"/>
</dbReference>
<feature type="region of interest" description="Disordered" evidence="1">
    <location>
        <begin position="161"/>
        <end position="184"/>
    </location>
</feature>
<name>A8Q551_MALGO</name>
<dbReference type="VEuPathDB" id="FungiDB:MGL_2724"/>
<gene>
    <name evidence="2" type="ORF">MGL_2724</name>
</gene>
<keyword evidence="3" id="KW-1185">Reference proteome</keyword>
<feature type="region of interest" description="Disordered" evidence="1">
    <location>
        <begin position="116"/>
        <end position="135"/>
    </location>
</feature>
<comment type="caution">
    <text evidence="2">The sequence shown here is derived from an EMBL/GenBank/DDBJ whole genome shotgun (WGS) entry which is preliminary data.</text>
</comment>
<dbReference type="Proteomes" id="UP000008837">
    <property type="component" value="Unassembled WGS sequence"/>
</dbReference>
<dbReference type="InParanoid" id="A8Q551"/>
<protein>
    <submittedName>
        <fullName evidence="2">Uncharacterized protein</fullName>
    </submittedName>
</protein>
<sequence>MGSTLHNAESNTSDVGHSAQNAEATATAVTPVEDVRVALRLAALNSLKSRTLSKRVQRSSEPKTISGNLSLTNTETQNVQPATVESNSNFSHIKHDSHCPSFSDVLFSKKPSRRPIIPKRPDYTDVDAPEIDGGNELSYTCEENLLRQDSRNSRKRISYADEFSSRPEAPSGDDGGASWLDRIHGASSTTGYGDQWTNSRKMSEQERQSITGNYSQHVRAPSTPFFEYKPRQPMIIEWSDDEDHDASEVDNEAKIHAFNDVRLSRENLDIIGFVNASATPCLTKGKHSNKKKTLSSLSEKEREIQAMLCKIKALEKKKQLQGLNKEQIDTCTELKSTLGKRKAKDAESDDQVHTDVHANLEQSTKVCFWNELESNMVKRARMNYRSSLAWLKEGFTNVCRVFFFFFLNTH</sequence>
<dbReference type="GeneID" id="5854647"/>
<feature type="region of interest" description="Disordered" evidence="1">
    <location>
        <begin position="1"/>
        <end position="30"/>
    </location>
</feature>
<proteinExistence type="predicted"/>
<dbReference type="AlphaFoldDB" id="A8Q551"/>
<feature type="compositionally biased region" description="Polar residues" evidence="1">
    <location>
        <begin position="1"/>
        <end position="21"/>
    </location>
</feature>
<organism evidence="2 3">
    <name type="scientific">Malassezia globosa (strain ATCC MYA-4612 / CBS 7966)</name>
    <name type="common">Dandruff-associated fungus</name>
    <dbReference type="NCBI Taxonomy" id="425265"/>
    <lineage>
        <taxon>Eukaryota</taxon>
        <taxon>Fungi</taxon>
        <taxon>Dikarya</taxon>
        <taxon>Basidiomycota</taxon>
        <taxon>Ustilaginomycotina</taxon>
        <taxon>Malasseziomycetes</taxon>
        <taxon>Malasseziales</taxon>
        <taxon>Malasseziaceae</taxon>
        <taxon>Malassezia</taxon>
    </lineage>
</organism>
<dbReference type="KEGG" id="mgl:MGL_2724"/>
<accession>A8Q551</accession>
<evidence type="ECO:0000313" key="3">
    <source>
        <dbReference type="Proteomes" id="UP000008837"/>
    </source>
</evidence>
<evidence type="ECO:0000256" key="1">
    <source>
        <dbReference type="SAM" id="MobiDB-lite"/>
    </source>
</evidence>
<reference evidence="2 3" key="1">
    <citation type="journal article" date="2007" name="Proc. Natl. Acad. Sci. U.S.A.">
        <title>Dandruff-associated Malassezia genomes reveal convergent and divergent virulence traits shared with plant and human fungal pathogens.</title>
        <authorList>
            <person name="Xu J."/>
            <person name="Saunders C.W."/>
            <person name="Hu P."/>
            <person name="Grant R.A."/>
            <person name="Boekhout T."/>
            <person name="Kuramae E.E."/>
            <person name="Kronstad J.W."/>
            <person name="Deangelis Y.M."/>
            <person name="Reeder N.L."/>
            <person name="Johnstone K.R."/>
            <person name="Leland M."/>
            <person name="Fieno A.M."/>
            <person name="Begley W.M."/>
            <person name="Sun Y."/>
            <person name="Lacey M.P."/>
            <person name="Chaudhary T."/>
            <person name="Keough T."/>
            <person name="Chu L."/>
            <person name="Sears R."/>
            <person name="Yuan B."/>
            <person name="Dawson T.L.Jr."/>
        </authorList>
    </citation>
    <scope>NUCLEOTIDE SEQUENCE [LARGE SCALE GENOMIC DNA]</scope>
    <source>
        <strain evidence="3">ATCC MYA-4612 / CBS 7966</strain>
    </source>
</reference>